<gene>
    <name evidence="1" type="ORF">AFUS01_LOCUS31042</name>
</gene>
<protein>
    <submittedName>
        <fullName evidence="1">Uncharacterized protein</fullName>
    </submittedName>
</protein>
<evidence type="ECO:0000313" key="1">
    <source>
        <dbReference type="EMBL" id="CAG7820661.1"/>
    </source>
</evidence>
<proteinExistence type="predicted"/>
<dbReference type="AlphaFoldDB" id="A0A8J2PA83"/>
<dbReference type="Proteomes" id="UP000708208">
    <property type="component" value="Unassembled WGS sequence"/>
</dbReference>
<organism evidence="1 2">
    <name type="scientific">Allacma fusca</name>
    <dbReference type="NCBI Taxonomy" id="39272"/>
    <lineage>
        <taxon>Eukaryota</taxon>
        <taxon>Metazoa</taxon>
        <taxon>Ecdysozoa</taxon>
        <taxon>Arthropoda</taxon>
        <taxon>Hexapoda</taxon>
        <taxon>Collembola</taxon>
        <taxon>Symphypleona</taxon>
        <taxon>Sminthuridae</taxon>
        <taxon>Allacma</taxon>
    </lineage>
</organism>
<comment type="caution">
    <text evidence="1">The sequence shown here is derived from an EMBL/GenBank/DDBJ whole genome shotgun (WGS) entry which is preliminary data.</text>
</comment>
<accession>A0A8J2PA83</accession>
<sequence>MVLTRVQAALDSIGLADLYLRKFIEHEIDDETVEECFSDTTLTTHLKGIIPVLGHHIKFQKAFRALPAGSTAIHTGQLTSSVPGHSLQYSKVASSQRKLDSASHAAKMEID</sequence>
<evidence type="ECO:0000313" key="2">
    <source>
        <dbReference type="Proteomes" id="UP000708208"/>
    </source>
</evidence>
<reference evidence="1" key="1">
    <citation type="submission" date="2021-06" db="EMBL/GenBank/DDBJ databases">
        <authorList>
            <person name="Hodson N. C."/>
            <person name="Mongue J. A."/>
            <person name="Jaron S. K."/>
        </authorList>
    </citation>
    <scope>NUCLEOTIDE SEQUENCE</scope>
</reference>
<feature type="non-terminal residue" evidence="1">
    <location>
        <position position="1"/>
    </location>
</feature>
<name>A0A8J2PA83_9HEXA</name>
<keyword evidence="2" id="KW-1185">Reference proteome</keyword>
<dbReference type="EMBL" id="CAJVCH010486274">
    <property type="protein sequence ID" value="CAG7820661.1"/>
    <property type="molecule type" value="Genomic_DNA"/>
</dbReference>